<comment type="similarity">
    <text evidence="5">Belongs to the TRAFAC class OBG-HflX-like GTPase superfamily. HflX GTPase family.</text>
</comment>
<evidence type="ECO:0000256" key="5">
    <source>
        <dbReference type="HAMAP-Rule" id="MF_00900"/>
    </source>
</evidence>
<dbReference type="InterPro" id="IPR027417">
    <property type="entry name" value="P-loop_NTPase"/>
</dbReference>
<comment type="subcellular location">
    <subcellularLocation>
        <location evidence="5">Cytoplasm</location>
    </subcellularLocation>
    <text evidence="5">May associate with membranes.</text>
</comment>
<dbReference type="InterPro" id="IPR042108">
    <property type="entry name" value="GTPase_HflX_N_sf"/>
</dbReference>
<dbReference type="CDD" id="cd01878">
    <property type="entry name" value="HflX"/>
    <property type="match status" value="1"/>
</dbReference>
<dbReference type="AlphaFoldDB" id="A0A1M7BZZ9"/>
<dbReference type="PANTHER" id="PTHR10229:SF0">
    <property type="entry name" value="GTP-BINDING PROTEIN 6-RELATED"/>
    <property type="match status" value="1"/>
</dbReference>
<sequence>MAENLKGIIIAVNTFDVKDIHSEVEELKSLAISSGIEVTGSYIQNRNAIDPKSYVGIGFLESVAEENGDEMDYCIINDEITASQNRKIESVLDTKVIDRTQVILDIFSLRAHSKAGQLQVELAQLEYLVPRLKGQGINLSRLGAGIGTRGPGETKLETDRRHINTRIKEIKNQLQTIINHRERYREQRRKNQAVKVSLIGYTNAGKSTLFNIMADSDALEEDKLFATLDPKTRQLTTPAGFNCIVTDTVGFIQNLPTTLVESFKSTLEEAGDSDFIIHVIDNNADDIMAHYDTVKKLMKDLDMTDIPQIIYFNKTDLNHYENLVTDEHAVHVSKNTAQNELNQHLEDFMKQHFEKYEVELAAENSHLYYSLKNATIVEGTRTDEETGALKVYGYSPEGGWIERIVGSDDIGSKKFD</sequence>
<dbReference type="InterPro" id="IPR032305">
    <property type="entry name" value="GTP-bd_M"/>
</dbReference>
<dbReference type="STRING" id="1123231.SAMN02745189_00644"/>
<dbReference type="PROSITE" id="PS51705">
    <property type="entry name" value="G_HFLX"/>
    <property type="match status" value="1"/>
</dbReference>
<comment type="function">
    <text evidence="5">GTPase that associates with the 50S ribosomal subunit and may have a role during protein synthesis or ribosome biogenesis.</text>
</comment>
<feature type="binding site" evidence="7">
    <location>
        <position position="207"/>
    </location>
    <ligand>
        <name>Mg(2+)</name>
        <dbReference type="ChEBI" id="CHEBI:18420"/>
    </ligand>
</feature>
<keyword evidence="2 5" id="KW-0547">Nucleotide-binding</keyword>
<dbReference type="GO" id="GO:0005737">
    <property type="term" value="C:cytoplasm"/>
    <property type="evidence" value="ECO:0007669"/>
    <property type="project" value="UniProtKB-SubCell"/>
</dbReference>
<keyword evidence="4 5" id="KW-0342">GTP-binding</keyword>
<feature type="binding site" evidence="6">
    <location>
        <begin position="313"/>
        <end position="316"/>
    </location>
    <ligand>
        <name>GTP</name>
        <dbReference type="ChEBI" id="CHEBI:37565"/>
    </ligand>
</feature>
<evidence type="ECO:0000259" key="8">
    <source>
        <dbReference type="PROSITE" id="PS51705"/>
    </source>
</evidence>
<gene>
    <name evidence="5" type="primary">hflX</name>
    <name evidence="9" type="ORF">SAMN02745189_00644</name>
</gene>
<dbReference type="InterPro" id="IPR030394">
    <property type="entry name" value="G_HFLX_dom"/>
</dbReference>
<dbReference type="PRINTS" id="PR00326">
    <property type="entry name" value="GTP1OBG"/>
</dbReference>
<feature type="binding site" evidence="6">
    <location>
        <begin position="200"/>
        <end position="207"/>
    </location>
    <ligand>
        <name>GTP</name>
        <dbReference type="ChEBI" id="CHEBI:37565"/>
    </ligand>
</feature>
<feature type="binding site" evidence="7">
    <location>
        <position position="227"/>
    </location>
    <ligand>
        <name>Mg(2+)</name>
        <dbReference type="ChEBI" id="CHEBI:18420"/>
    </ligand>
</feature>
<dbReference type="Pfam" id="PF16360">
    <property type="entry name" value="GTP-bdg_M"/>
    <property type="match status" value="1"/>
</dbReference>
<organism evidence="9 10">
    <name type="scientific">Lacicoccus alkaliphilus DSM 16010</name>
    <dbReference type="NCBI Taxonomy" id="1123231"/>
    <lineage>
        <taxon>Bacteria</taxon>
        <taxon>Bacillati</taxon>
        <taxon>Bacillota</taxon>
        <taxon>Bacilli</taxon>
        <taxon>Bacillales</taxon>
        <taxon>Salinicoccaceae</taxon>
        <taxon>Lacicoccus</taxon>
    </lineage>
</organism>
<dbReference type="Gene3D" id="6.10.250.2860">
    <property type="match status" value="1"/>
</dbReference>
<dbReference type="GO" id="GO:0003924">
    <property type="term" value="F:GTPase activity"/>
    <property type="evidence" value="ECO:0007669"/>
    <property type="project" value="UniProtKB-UniRule"/>
</dbReference>
<keyword evidence="3 7" id="KW-0460">Magnesium</keyword>
<dbReference type="NCBIfam" id="TIGR03156">
    <property type="entry name" value="GTP_HflX"/>
    <property type="match status" value="1"/>
</dbReference>
<reference evidence="9 10" key="1">
    <citation type="submission" date="2016-11" db="EMBL/GenBank/DDBJ databases">
        <authorList>
            <person name="Jaros S."/>
            <person name="Januszkiewicz K."/>
            <person name="Wedrychowicz H."/>
        </authorList>
    </citation>
    <scope>NUCLEOTIDE SEQUENCE [LARGE SCALE GENOMIC DNA]</scope>
    <source>
        <strain evidence="9 10">DSM 16010</strain>
    </source>
</reference>
<feature type="binding site" evidence="6">
    <location>
        <begin position="225"/>
        <end position="229"/>
    </location>
    <ligand>
        <name>GTP</name>
        <dbReference type="ChEBI" id="CHEBI:37565"/>
    </ligand>
</feature>
<dbReference type="InterPro" id="IPR025121">
    <property type="entry name" value="GTPase_HflX_N"/>
</dbReference>
<evidence type="ECO:0000256" key="6">
    <source>
        <dbReference type="PIRSR" id="PIRSR006809-1"/>
    </source>
</evidence>
<keyword evidence="5" id="KW-0963">Cytoplasm</keyword>
<evidence type="ECO:0000313" key="9">
    <source>
        <dbReference type="EMBL" id="SHL60540.1"/>
    </source>
</evidence>
<name>A0A1M7BZZ9_9BACL</name>
<dbReference type="PIRSF" id="PIRSF006809">
    <property type="entry name" value="GTP-binding_hflX_prd"/>
    <property type="match status" value="1"/>
</dbReference>
<dbReference type="RefSeq" id="WP_072708199.1">
    <property type="nucleotide sequence ID" value="NZ_FRCF01000002.1"/>
</dbReference>
<comment type="cofactor">
    <cofactor evidence="7">
        <name>Mg(2+)</name>
        <dbReference type="ChEBI" id="CHEBI:18420"/>
    </cofactor>
</comment>
<dbReference type="GO" id="GO:0005525">
    <property type="term" value="F:GTP binding"/>
    <property type="evidence" value="ECO:0007669"/>
    <property type="project" value="UniProtKB-UniRule"/>
</dbReference>
<dbReference type="InterPro" id="IPR016496">
    <property type="entry name" value="GTPase_HflX"/>
</dbReference>
<evidence type="ECO:0000256" key="4">
    <source>
        <dbReference type="ARBA" id="ARBA00023134"/>
    </source>
</evidence>
<evidence type="ECO:0000256" key="1">
    <source>
        <dbReference type="ARBA" id="ARBA00022723"/>
    </source>
</evidence>
<evidence type="ECO:0000256" key="7">
    <source>
        <dbReference type="PIRSR" id="PIRSR006809-2"/>
    </source>
</evidence>
<dbReference type="Pfam" id="PF01926">
    <property type="entry name" value="MMR_HSR1"/>
    <property type="match status" value="1"/>
</dbReference>
<evidence type="ECO:0000313" key="10">
    <source>
        <dbReference type="Proteomes" id="UP000184206"/>
    </source>
</evidence>
<protein>
    <recommendedName>
        <fullName evidence="5">GTPase HflX</fullName>
    </recommendedName>
    <alternativeName>
        <fullName evidence="5">GTP-binding protein HflX</fullName>
    </alternativeName>
</protein>
<keyword evidence="1 7" id="KW-0479">Metal-binding</keyword>
<comment type="subunit">
    <text evidence="5">Monomer. Associates with the 50S ribosomal subunit.</text>
</comment>
<dbReference type="Gene3D" id="3.40.50.11060">
    <property type="entry name" value="GTPase HflX, N-terminal domain"/>
    <property type="match status" value="1"/>
</dbReference>
<dbReference type="Proteomes" id="UP000184206">
    <property type="component" value="Unassembled WGS sequence"/>
</dbReference>
<dbReference type="InterPro" id="IPR006073">
    <property type="entry name" value="GTP-bd"/>
</dbReference>
<feature type="binding site" evidence="6">
    <location>
        <begin position="247"/>
        <end position="250"/>
    </location>
    <ligand>
        <name>GTP</name>
        <dbReference type="ChEBI" id="CHEBI:37565"/>
    </ligand>
</feature>
<dbReference type="EMBL" id="FRCF01000002">
    <property type="protein sequence ID" value="SHL60540.1"/>
    <property type="molecule type" value="Genomic_DNA"/>
</dbReference>
<evidence type="ECO:0000256" key="2">
    <source>
        <dbReference type="ARBA" id="ARBA00022741"/>
    </source>
</evidence>
<dbReference type="GO" id="GO:0046872">
    <property type="term" value="F:metal ion binding"/>
    <property type="evidence" value="ECO:0007669"/>
    <property type="project" value="UniProtKB-KW"/>
</dbReference>
<evidence type="ECO:0000256" key="3">
    <source>
        <dbReference type="ARBA" id="ARBA00022842"/>
    </source>
</evidence>
<keyword evidence="10" id="KW-1185">Reference proteome</keyword>
<dbReference type="OrthoDB" id="9812272at2"/>
<dbReference type="Gene3D" id="3.40.50.300">
    <property type="entry name" value="P-loop containing nucleotide triphosphate hydrolases"/>
    <property type="match status" value="1"/>
</dbReference>
<feature type="domain" description="Hflx-type G" evidence="8">
    <location>
        <begin position="194"/>
        <end position="314"/>
    </location>
</feature>
<dbReference type="SUPFAM" id="SSF52540">
    <property type="entry name" value="P-loop containing nucleoside triphosphate hydrolases"/>
    <property type="match status" value="1"/>
</dbReference>
<dbReference type="Pfam" id="PF13167">
    <property type="entry name" value="GTP-bdg_N"/>
    <property type="match status" value="1"/>
</dbReference>
<dbReference type="PANTHER" id="PTHR10229">
    <property type="entry name" value="GTP-BINDING PROTEIN HFLX"/>
    <property type="match status" value="1"/>
</dbReference>
<accession>A0A1M7BZZ9</accession>
<dbReference type="HAMAP" id="MF_00900">
    <property type="entry name" value="GTPase_HflX"/>
    <property type="match status" value="1"/>
</dbReference>
<proteinExistence type="inferred from homology"/>
<dbReference type="GO" id="GO:0043022">
    <property type="term" value="F:ribosome binding"/>
    <property type="evidence" value="ECO:0007669"/>
    <property type="project" value="TreeGrafter"/>
</dbReference>